<organism evidence="1 2">
    <name type="scientific">Stutzerimonas stutzeri</name>
    <name type="common">Pseudomonas stutzeri</name>
    <dbReference type="NCBI Taxonomy" id="316"/>
    <lineage>
        <taxon>Bacteria</taxon>
        <taxon>Pseudomonadati</taxon>
        <taxon>Pseudomonadota</taxon>
        <taxon>Gammaproteobacteria</taxon>
        <taxon>Pseudomonadales</taxon>
        <taxon>Pseudomonadaceae</taxon>
        <taxon>Stutzerimonas</taxon>
    </lineage>
</organism>
<dbReference type="KEGG" id="pstu:UIB01_20310"/>
<dbReference type="PATRIC" id="fig|316.97.peg.4061"/>
<dbReference type="InterPro" id="IPR016181">
    <property type="entry name" value="Acyl_CoA_acyltransferase"/>
</dbReference>
<accession>A0A023WWV4</accession>
<evidence type="ECO:0000313" key="2">
    <source>
        <dbReference type="Proteomes" id="UP000025238"/>
    </source>
</evidence>
<gene>
    <name evidence="1" type="ORF">UIB01_20310</name>
</gene>
<dbReference type="AlphaFoldDB" id="A0A023WWV4"/>
<dbReference type="OrthoDB" id="6975896at2"/>
<reference evidence="1 2" key="1">
    <citation type="submission" date="2014-03" db="EMBL/GenBank/DDBJ databases">
        <title>Complete genome sequence of Pseudomonas stutzeri 19SMN4.</title>
        <authorList>
            <person name="Brunet-Galmes I."/>
            <person name="Nogales B."/>
            <person name="Busquets A."/>
            <person name="Pena A."/>
            <person name="Gomila M."/>
            <person name="Garcia-Valdes E."/>
            <person name="Lalucat J."/>
            <person name="Bennasar A."/>
            <person name="Bosch R."/>
        </authorList>
    </citation>
    <scope>NUCLEOTIDE SEQUENCE [LARGE SCALE GENOMIC DNA]</scope>
    <source>
        <strain evidence="1 2">19SMN4</strain>
    </source>
</reference>
<evidence type="ECO:0008006" key="3">
    <source>
        <dbReference type="Google" id="ProtNLM"/>
    </source>
</evidence>
<evidence type="ECO:0000313" key="1">
    <source>
        <dbReference type="EMBL" id="AHY44692.1"/>
    </source>
</evidence>
<dbReference type="SUPFAM" id="SSF55729">
    <property type="entry name" value="Acyl-CoA N-acyltransferases (Nat)"/>
    <property type="match status" value="1"/>
</dbReference>
<dbReference type="EMBL" id="CP007509">
    <property type="protein sequence ID" value="AHY44692.1"/>
    <property type="molecule type" value="Genomic_DNA"/>
</dbReference>
<proteinExistence type="predicted"/>
<dbReference type="Proteomes" id="UP000025238">
    <property type="component" value="Chromosome"/>
</dbReference>
<name>A0A023WWV4_STUST</name>
<protein>
    <recommendedName>
        <fullName evidence="3">N-acetyltransferase</fullName>
    </recommendedName>
</protein>
<sequence length="235" mass="27527">MMESPSLFDKIRRKGLFGTARLLWARYVYRHDELIWMERALDLPAPHFPRQSPWRKASITEALLPAFDRHFSRYKPGLLSLIRSDSVGEAYLDADGQVIGMAWFRRNDYYDDQTYHCWLRLPPGRIYQFAGEVALPYRGTGMAVLLQREPWKNFLTEGFSHTRSVVNLSNQPALKMHVKLGFDEIGESIHIYCLLNCIHFHRYSRYKGKRLQHLRKSRFSAQAPQSAAAERLHDD</sequence>
<dbReference type="Gene3D" id="3.40.630.30">
    <property type="match status" value="1"/>
</dbReference>